<name>A0A2A9N846_9AGAR</name>
<evidence type="ECO:0000313" key="3">
    <source>
        <dbReference type="Proteomes" id="UP000242287"/>
    </source>
</evidence>
<feature type="domain" description="Retroviral polymerase SH3-like" evidence="1">
    <location>
        <begin position="58"/>
        <end position="99"/>
    </location>
</feature>
<reference evidence="2 3" key="1">
    <citation type="submission" date="2014-02" db="EMBL/GenBank/DDBJ databases">
        <title>Transposable element dynamics among asymbiotic and ectomycorrhizal Amanita fungi.</title>
        <authorList>
            <consortium name="DOE Joint Genome Institute"/>
            <person name="Hess J."/>
            <person name="Skrede I."/>
            <person name="Wolfe B."/>
            <person name="LaButti K."/>
            <person name="Ohm R.A."/>
            <person name="Grigoriev I.V."/>
            <person name="Pringle A."/>
        </authorList>
    </citation>
    <scope>NUCLEOTIDE SEQUENCE [LARGE SCALE GENOMIC DNA]</scope>
    <source>
        <strain evidence="2 3">SKay4041</strain>
    </source>
</reference>
<dbReference type="InterPro" id="IPR057670">
    <property type="entry name" value="SH3_retrovirus"/>
</dbReference>
<dbReference type="OrthoDB" id="2640446at2759"/>
<proteinExistence type="predicted"/>
<accession>A0A2A9N846</accession>
<sequence length="100" mass="11632">MMIATDLPKFLWAEAILYFVWLHNQVPTKALPDTMTPLEMAMGECPDLSKVQEWGHKAWVKRTHGGKLKPRAKIGQFVRIDEESKGFQIYWEEKQSVTIE</sequence>
<dbReference type="STRING" id="703135.A0A2A9N846"/>
<dbReference type="Proteomes" id="UP000242287">
    <property type="component" value="Unassembled WGS sequence"/>
</dbReference>
<dbReference type="Pfam" id="PF25597">
    <property type="entry name" value="SH3_retrovirus"/>
    <property type="match status" value="1"/>
</dbReference>
<dbReference type="AlphaFoldDB" id="A0A2A9N846"/>
<organism evidence="2 3">
    <name type="scientific">Amanita thiersii Skay4041</name>
    <dbReference type="NCBI Taxonomy" id="703135"/>
    <lineage>
        <taxon>Eukaryota</taxon>
        <taxon>Fungi</taxon>
        <taxon>Dikarya</taxon>
        <taxon>Basidiomycota</taxon>
        <taxon>Agaricomycotina</taxon>
        <taxon>Agaricomycetes</taxon>
        <taxon>Agaricomycetidae</taxon>
        <taxon>Agaricales</taxon>
        <taxon>Pluteineae</taxon>
        <taxon>Amanitaceae</taxon>
        <taxon>Amanita</taxon>
    </lineage>
</organism>
<evidence type="ECO:0000313" key="2">
    <source>
        <dbReference type="EMBL" id="PFH45134.1"/>
    </source>
</evidence>
<dbReference type="EMBL" id="KZ302542">
    <property type="protein sequence ID" value="PFH45134.1"/>
    <property type="molecule type" value="Genomic_DNA"/>
</dbReference>
<protein>
    <recommendedName>
        <fullName evidence="1">Retroviral polymerase SH3-like domain-containing protein</fullName>
    </recommendedName>
</protein>
<keyword evidence="3" id="KW-1185">Reference proteome</keyword>
<gene>
    <name evidence="2" type="ORF">AMATHDRAFT_162652</name>
</gene>
<evidence type="ECO:0000259" key="1">
    <source>
        <dbReference type="Pfam" id="PF25597"/>
    </source>
</evidence>